<dbReference type="Proteomes" id="UP000191672">
    <property type="component" value="Unassembled WGS sequence"/>
</dbReference>
<evidence type="ECO:0000313" key="2">
    <source>
        <dbReference type="EMBL" id="OQD80738.1"/>
    </source>
</evidence>
<evidence type="ECO:0008006" key="4">
    <source>
        <dbReference type="Google" id="ProtNLM"/>
    </source>
</evidence>
<gene>
    <name evidence="2" type="ORF">PENANT_c033G07181</name>
</gene>
<evidence type="ECO:0000256" key="1">
    <source>
        <dbReference type="SAM" id="SignalP"/>
    </source>
</evidence>
<comment type="caution">
    <text evidence="2">The sequence shown here is derived from an EMBL/GenBank/DDBJ whole genome shotgun (WGS) entry which is preliminary data.</text>
</comment>
<evidence type="ECO:0000313" key="3">
    <source>
        <dbReference type="Proteomes" id="UP000191672"/>
    </source>
</evidence>
<sequence>MRYPAFTRLLLVSFTTFWWDTSNYDTKAVLSTCRADLHFAAHARIDTSMIFAYDMPPPEREASSVRHGTSRLAPGSTLTADQAWRLFRRSVALCLPRLDCSSLKRHVPESRIFVPDSWLWLRICRIR</sequence>
<keyword evidence="3" id="KW-1185">Reference proteome</keyword>
<accession>A0A1V6PUP7</accession>
<organism evidence="2 3">
    <name type="scientific">Penicillium antarcticum</name>
    <dbReference type="NCBI Taxonomy" id="416450"/>
    <lineage>
        <taxon>Eukaryota</taxon>
        <taxon>Fungi</taxon>
        <taxon>Dikarya</taxon>
        <taxon>Ascomycota</taxon>
        <taxon>Pezizomycotina</taxon>
        <taxon>Eurotiomycetes</taxon>
        <taxon>Eurotiomycetidae</taxon>
        <taxon>Eurotiales</taxon>
        <taxon>Aspergillaceae</taxon>
        <taxon>Penicillium</taxon>
    </lineage>
</organism>
<dbReference type="EMBL" id="MDYN01000033">
    <property type="protein sequence ID" value="OQD80738.1"/>
    <property type="molecule type" value="Genomic_DNA"/>
</dbReference>
<proteinExistence type="predicted"/>
<keyword evidence="1" id="KW-0732">Signal</keyword>
<dbReference type="AlphaFoldDB" id="A0A1V6PUP7"/>
<feature type="chain" id="PRO_5012596315" description="Secreted protein" evidence="1">
    <location>
        <begin position="24"/>
        <end position="127"/>
    </location>
</feature>
<feature type="signal peptide" evidence="1">
    <location>
        <begin position="1"/>
        <end position="23"/>
    </location>
</feature>
<protein>
    <recommendedName>
        <fullName evidence="4">Secreted protein</fullName>
    </recommendedName>
</protein>
<reference evidence="3" key="1">
    <citation type="journal article" date="2017" name="Nat. Microbiol.">
        <title>Global analysis of biosynthetic gene clusters reveals vast potential of secondary metabolite production in Penicillium species.</title>
        <authorList>
            <person name="Nielsen J.C."/>
            <person name="Grijseels S."/>
            <person name="Prigent S."/>
            <person name="Ji B."/>
            <person name="Dainat J."/>
            <person name="Nielsen K.F."/>
            <person name="Frisvad J.C."/>
            <person name="Workman M."/>
            <person name="Nielsen J."/>
        </authorList>
    </citation>
    <scope>NUCLEOTIDE SEQUENCE [LARGE SCALE GENOMIC DNA]</scope>
    <source>
        <strain evidence="3">IBT 31811</strain>
    </source>
</reference>
<name>A0A1V6PUP7_9EURO</name>